<dbReference type="SUPFAM" id="SSF46955">
    <property type="entry name" value="Putative DNA-binding domain"/>
    <property type="match status" value="1"/>
</dbReference>
<dbReference type="InterPro" id="IPR041657">
    <property type="entry name" value="HTH_17"/>
</dbReference>
<evidence type="ECO:0000313" key="2">
    <source>
        <dbReference type="EMBL" id="WNL30694.1"/>
    </source>
</evidence>
<evidence type="ECO:0000259" key="1">
    <source>
        <dbReference type="Pfam" id="PF12728"/>
    </source>
</evidence>
<reference evidence="2" key="1">
    <citation type="submission" date="2023-09" db="EMBL/GenBank/DDBJ databases">
        <title>Arcobacter tbilisiensis sp. nov. isolated from chicken meat in Tbilisi, Georgia.</title>
        <authorList>
            <person name="Matthias R."/>
            <person name="Zautner A.E."/>
        </authorList>
    </citation>
    <scope>NUCLEOTIDE SEQUENCE</scope>
    <source>
        <strain evidence="2">LEO 52</strain>
    </source>
</reference>
<dbReference type="EMBL" id="CP134854">
    <property type="protein sequence ID" value="WNL30694.1"/>
    <property type="molecule type" value="Genomic_DNA"/>
</dbReference>
<proteinExistence type="predicted"/>
<dbReference type="Gene3D" id="1.10.1660.10">
    <property type="match status" value="1"/>
</dbReference>
<gene>
    <name evidence="2" type="ORF">RMQ68_04725</name>
</gene>
<dbReference type="AlphaFoldDB" id="A0AA96IHN7"/>
<organism evidence="2">
    <name type="scientific">Arcobacter sp. AZ-2023</name>
    <dbReference type="NCBI Taxonomy" id="3074453"/>
    <lineage>
        <taxon>Bacteria</taxon>
        <taxon>Pseudomonadati</taxon>
        <taxon>Campylobacterota</taxon>
        <taxon>Epsilonproteobacteria</taxon>
        <taxon>Campylobacterales</taxon>
        <taxon>Arcobacteraceae</taxon>
        <taxon>Arcobacter</taxon>
    </lineage>
</organism>
<dbReference type="InterPro" id="IPR009061">
    <property type="entry name" value="DNA-bd_dom_put_sf"/>
</dbReference>
<dbReference type="Pfam" id="PF12728">
    <property type="entry name" value="HTH_17"/>
    <property type="match status" value="1"/>
</dbReference>
<protein>
    <submittedName>
        <fullName evidence="2">Helix-turn-helix domain-containing protein</fullName>
    </submittedName>
</protein>
<feature type="domain" description="Helix-turn-helix" evidence="1">
    <location>
        <begin position="24"/>
        <end position="74"/>
    </location>
</feature>
<name>A0AA96IHN7_9BACT</name>
<sequence>MNQQMIDKHLQDINELGFDKTLILDTHDVAKILKVKARTVVSWARAKENIGPKCKKIGKSYIYTKRDIAEFLATN</sequence>
<accession>A0AA96IHN7</accession>